<reference evidence="6" key="2">
    <citation type="submission" date="2022-10" db="EMBL/GenBank/DDBJ databases">
        <authorList>
            <consortium name="ENA_rothamsted_submissions"/>
            <consortium name="culmorum"/>
            <person name="King R."/>
        </authorList>
    </citation>
    <scope>NUCLEOTIDE SEQUENCE</scope>
</reference>
<dbReference type="Pfam" id="PF25273">
    <property type="entry name" value="DUF7869"/>
    <property type="match status" value="1"/>
</dbReference>
<name>A0A9N9SEZ2_PHACE</name>
<dbReference type="InterPro" id="IPR001965">
    <property type="entry name" value="Znf_PHD"/>
</dbReference>
<feature type="region of interest" description="Disordered" evidence="4">
    <location>
        <begin position="287"/>
        <end position="330"/>
    </location>
</feature>
<feature type="compositionally biased region" description="Basic and acidic residues" evidence="4">
    <location>
        <begin position="10"/>
        <end position="35"/>
    </location>
</feature>
<dbReference type="PANTHER" id="PTHR10773">
    <property type="entry name" value="DNA-DIRECTED RNA POLYMERASES I, II, AND III SUBUNIT RPABC2"/>
    <property type="match status" value="1"/>
</dbReference>
<dbReference type="SUPFAM" id="SSF57903">
    <property type="entry name" value="FYVE/PHD zinc finger"/>
    <property type="match status" value="1"/>
</dbReference>
<accession>A0A9N9SEZ2</accession>
<evidence type="ECO:0000256" key="4">
    <source>
        <dbReference type="SAM" id="MobiDB-lite"/>
    </source>
</evidence>
<keyword evidence="3" id="KW-0862">Zinc</keyword>
<organism evidence="6 7">
    <name type="scientific">Phaedon cochleariae</name>
    <name type="common">Mustard beetle</name>
    <dbReference type="NCBI Taxonomy" id="80249"/>
    <lineage>
        <taxon>Eukaryota</taxon>
        <taxon>Metazoa</taxon>
        <taxon>Ecdysozoa</taxon>
        <taxon>Arthropoda</taxon>
        <taxon>Hexapoda</taxon>
        <taxon>Insecta</taxon>
        <taxon>Pterygota</taxon>
        <taxon>Neoptera</taxon>
        <taxon>Endopterygota</taxon>
        <taxon>Coleoptera</taxon>
        <taxon>Polyphaga</taxon>
        <taxon>Cucujiformia</taxon>
        <taxon>Chrysomeloidea</taxon>
        <taxon>Chrysomelidae</taxon>
        <taxon>Chrysomelinae</taxon>
        <taxon>Chrysomelini</taxon>
        <taxon>Phaedon</taxon>
    </lineage>
</organism>
<dbReference type="EMBL" id="OU896717">
    <property type="protein sequence ID" value="CAG9814673.1"/>
    <property type="molecule type" value="Genomic_DNA"/>
</dbReference>
<protein>
    <recommendedName>
        <fullName evidence="5">Zinc finger PHD-type domain-containing protein</fullName>
    </recommendedName>
</protein>
<dbReference type="PANTHER" id="PTHR10773:SF19">
    <property type="match status" value="1"/>
</dbReference>
<keyword evidence="2" id="KW-0863">Zinc-finger</keyword>
<evidence type="ECO:0000256" key="3">
    <source>
        <dbReference type="ARBA" id="ARBA00022833"/>
    </source>
</evidence>
<dbReference type="InterPro" id="IPR011011">
    <property type="entry name" value="Znf_FYVE_PHD"/>
</dbReference>
<proteinExistence type="predicted"/>
<dbReference type="OrthoDB" id="8045193at2759"/>
<dbReference type="GO" id="GO:0008270">
    <property type="term" value="F:zinc ion binding"/>
    <property type="evidence" value="ECO:0007669"/>
    <property type="project" value="UniProtKB-KW"/>
</dbReference>
<feature type="domain" description="Zinc finger PHD-type" evidence="5">
    <location>
        <begin position="420"/>
        <end position="467"/>
    </location>
</feature>
<sequence>MLLENTSNSSKKESIKHELEEHQREAEEAYDAKRNDKSSSLTSESFHVLTFDLQQCLPTPAIETSIAFYKRQLWTYNLTLHRCHDKQAFCFMWHEAVAARGANQIASCLYKYLQEIPENVREITFYSDTCAGQNKNSFLCVMFMLALKKNTTIHTINHKFLIPGHTHMECDGDHSIIEKKKEKHPPPIDFPSDWVNLVRLCGSKHPFQVTEMKSADFFEFSALFEGPLIQKKCKGTTWPKGFKLPLSYKGHNPISVEKNKYLIELLPYVDESFHDLKLIAKEDLRDKHSGMEEASTSQEGLEEASTSQEGQEEASTSQEGLEEASTSQEGLDDSIAELLPLPVAPADDVPRKKRKKGKVGFLNTSPYILELKQKVEEKKLQERQKLARKAKRDIAKQVRIEEEEEEDEAFPADGDESDSACIYCNELYSRDRAGEPWIQCQICSYWSHTDCAGVDRRTNNFICEICS</sequence>
<dbReference type="Gene3D" id="3.30.40.10">
    <property type="entry name" value="Zinc/RING finger domain, C3HC4 (zinc finger)"/>
    <property type="match status" value="1"/>
</dbReference>
<dbReference type="InterPro" id="IPR013083">
    <property type="entry name" value="Znf_RING/FYVE/PHD"/>
</dbReference>
<gene>
    <name evidence="6" type="ORF">PHAECO_LOCUS2615</name>
</gene>
<dbReference type="SMART" id="SM00249">
    <property type="entry name" value="PHD"/>
    <property type="match status" value="1"/>
</dbReference>
<feature type="compositionally biased region" description="Polar residues" evidence="4">
    <location>
        <begin position="294"/>
        <end position="329"/>
    </location>
</feature>
<keyword evidence="1" id="KW-0479">Metal-binding</keyword>
<evidence type="ECO:0000259" key="5">
    <source>
        <dbReference type="SMART" id="SM00249"/>
    </source>
</evidence>
<evidence type="ECO:0000256" key="2">
    <source>
        <dbReference type="ARBA" id="ARBA00022771"/>
    </source>
</evidence>
<keyword evidence="7" id="KW-1185">Reference proteome</keyword>
<dbReference type="Proteomes" id="UP001153737">
    <property type="component" value="Chromosome 11"/>
</dbReference>
<dbReference type="InterPro" id="IPR057191">
    <property type="entry name" value="DUF7869"/>
</dbReference>
<feature type="region of interest" description="Disordered" evidence="4">
    <location>
        <begin position="1"/>
        <end position="35"/>
    </location>
</feature>
<evidence type="ECO:0000313" key="6">
    <source>
        <dbReference type="EMBL" id="CAG9814673.1"/>
    </source>
</evidence>
<evidence type="ECO:0000313" key="7">
    <source>
        <dbReference type="Proteomes" id="UP001153737"/>
    </source>
</evidence>
<evidence type="ECO:0000256" key="1">
    <source>
        <dbReference type="ARBA" id="ARBA00022723"/>
    </source>
</evidence>
<reference evidence="6" key="1">
    <citation type="submission" date="2022-01" db="EMBL/GenBank/DDBJ databases">
        <authorList>
            <person name="King R."/>
        </authorList>
    </citation>
    <scope>NUCLEOTIDE SEQUENCE</scope>
</reference>
<dbReference type="AlphaFoldDB" id="A0A9N9SEZ2"/>